<evidence type="ECO:0000313" key="2">
    <source>
        <dbReference type="Proteomes" id="UP001164250"/>
    </source>
</evidence>
<dbReference type="EMBL" id="CM047905">
    <property type="protein sequence ID" value="KAJ0087607.1"/>
    <property type="molecule type" value="Genomic_DNA"/>
</dbReference>
<proteinExistence type="predicted"/>
<organism evidence="1 2">
    <name type="scientific">Pistacia atlantica</name>
    <dbReference type="NCBI Taxonomy" id="434234"/>
    <lineage>
        <taxon>Eukaryota</taxon>
        <taxon>Viridiplantae</taxon>
        <taxon>Streptophyta</taxon>
        <taxon>Embryophyta</taxon>
        <taxon>Tracheophyta</taxon>
        <taxon>Spermatophyta</taxon>
        <taxon>Magnoliopsida</taxon>
        <taxon>eudicotyledons</taxon>
        <taxon>Gunneridae</taxon>
        <taxon>Pentapetalae</taxon>
        <taxon>rosids</taxon>
        <taxon>malvids</taxon>
        <taxon>Sapindales</taxon>
        <taxon>Anacardiaceae</taxon>
        <taxon>Pistacia</taxon>
    </lineage>
</organism>
<keyword evidence="2" id="KW-1185">Reference proteome</keyword>
<comment type="caution">
    <text evidence="1">The sequence shown here is derived from an EMBL/GenBank/DDBJ whole genome shotgun (WGS) entry which is preliminary data.</text>
</comment>
<reference evidence="2" key="1">
    <citation type="journal article" date="2023" name="G3 (Bethesda)">
        <title>Genome assembly and association tests identify interacting loci associated with vigor, precocity, and sex in interspecific pistachio rootstocks.</title>
        <authorList>
            <person name="Palmer W."/>
            <person name="Jacygrad E."/>
            <person name="Sagayaradj S."/>
            <person name="Cavanaugh K."/>
            <person name="Han R."/>
            <person name="Bertier L."/>
            <person name="Beede B."/>
            <person name="Kafkas S."/>
            <person name="Golino D."/>
            <person name="Preece J."/>
            <person name="Michelmore R."/>
        </authorList>
    </citation>
    <scope>NUCLEOTIDE SEQUENCE [LARGE SCALE GENOMIC DNA]</scope>
</reference>
<accession>A0ACC1ALQ4</accession>
<evidence type="ECO:0000313" key="1">
    <source>
        <dbReference type="EMBL" id="KAJ0087607.1"/>
    </source>
</evidence>
<dbReference type="Proteomes" id="UP001164250">
    <property type="component" value="Chromosome 9"/>
</dbReference>
<protein>
    <submittedName>
        <fullName evidence="1">Uncharacterized protein</fullName>
    </submittedName>
</protein>
<gene>
    <name evidence="1" type="ORF">Patl1_33196</name>
</gene>
<sequence>MVSTLGSSTTGLSSKAKIEKFDGTASFAIWQVRMMSVLTKEGTKKALREKAKQPEIMTDVEWEDMDEKGPFRQSS</sequence>
<name>A0ACC1ALQ4_9ROSI</name>